<evidence type="ECO:0000256" key="4">
    <source>
        <dbReference type="PIRSR" id="PIRSR600407-2"/>
    </source>
</evidence>
<evidence type="ECO:0000256" key="6">
    <source>
        <dbReference type="SAM" id="Phobius"/>
    </source>
</evidence>
<dbReference type="InterPro" id="IPR000407">
    <property type="entry name" value="GDA1_CD39_NTPase"/>
</dbReference>
<gene>
    <name evidence="7" type="primary">ENTPD8_2</name>
    <name evidence="7" type="ORF">RLOC_00010905</name>
</gene>
<feature type="transmembrane region" description="Helical" evidence="6">
    <location>
        <begin position="47"/>
        <end position="72"/>
    </location>
</feature>
<keyword evidence="6" id="KW-0812">Transmembrane</keyword>
<dbReference type="Pfam" id="PF01150">
    <property type="entry name" value="GDA1_CD39"/>
    <property type="match status" value="1"/>
</dbReference>
<proteinExistence type="inferred from homology"/>
<feature type="transmembrane region" description="Helical" evidence="6">
    <location>
        <begin position="622"/>
        <end position="643"/>
    </location>
</feature>
<dbReference type="CDD" id="cd22816">
    <property type="entry name" value="TMEM203"/>
    <property type="match status" value="1"/>
</dbReference>
<dbReference type="GO" id="GO:0005886">
    <property type="term" value="C:plasma membrane"/>
    <property type="evidence" value="ECO:0007669"/>
    <property type="project" value="TreeGrafter"/>
</dbReference>
<dbReference type="GO" id="GO:0009134">
    <property type="term" value="P:nucleoside diphosphate catabolic process"/>
    <property type="evidence" value="ECO:0007669"/>
    <property type="project" value="TreeGrafter"/>
</dbReference>
<keyword evidence="6" id="KW-1133">Transmembrane helix</keyword>
<keyword evidence="2 5" id="KW-0378">Hydrolase</keyword>
<dbReference type="GO" id="GO:0045134">
    <property type="term" value="F:UDP phosphatase activity"/>
    <property type="evidence" value="ECO:0007669"/>
    <property type="project" value="TreeGrafter"/>
</dbReference>
<dbReference type="GO" id="GO:0017111">
    <property type="term" value="F:ribonucleoside triphosphate phosphatase activity"/>
    <property type="evidence" value="ECO:0007669"/>
    <property type="project" value="TreeGrafter"/>
</dbReference>
<sequence>MLFSLRELVQWLGFATFELFLHGLALLAFSVLLVLKVDGAAAALSWWIVFVPFFAADGLSTYFTTIVSVRLFQDGEKRLAVLRLFWILTILSLKFVFEMLLCQKLVEHTRELWYGLIMSPVFILLQLLMIRACRVSSHTSPMFGFSGAFPPMLARKKPFTSAIIGALVALSLIALVLSLVGVEDVTLPPTVKYGMVFDAGSSHTSLFVYEWDSDKENDTGVVSQTLACHVQGQGISSYANNPPEAGNSLRECLAKALEVIPAEKQRDVPAYLGATAGMRLLREQNSSATEEILAEVAETMQEYPVAFKGARILTGEEEGAYGWITINYLLDSFTKYSPKAHTWLHPEAANIFGALDLGGASTQITFMPEGSVLRQNEASEFILYGYRHNIYTHSYLCYGQDEMLQRLAKELIVESSPSSRVRHPCYPEGYEETVRLSSFRASPCTAGSDPRLPLGDGAATLEGRGDASGCRAALRKLFNFSACGQSQDCAFDGVYQPPLRGKFIAFSAFYYNFKFLNLTEGQPLAVVRQAIEGLCTRSWEDLSSSYPKENPKRLPKYCANANYILTLLLDAYKFNETSWNNIFFQMKAGGAELGWTLGYMLNLTNVVPAEAPARLKGHRAPLWAAAITFIILTLILGLAALLLQLWV</sequence>
<keyword evidence="4" id="KW-0067">ATP-binding</keyword>
<dbReference type="PANTHER" id="PTHR11782">
    <property type="entry name" value="ADENOSINE/GUANOSINE DIPHOSPHATASE"/>
    <property type="match status" value="1"/>
</dbReference>
<feature type="binding site" evidence="4">
    <location>
        <begin position="359"/>
        <end position="363"/>
    </location>
    <ligand>
        <name>ATP</name>
        <dbReference type="ChEBI" id="CHEBI:30616"/>
    </ligand>
</feature>
<dbReference type="PANTHER" id="PTHR11782:SF117">
    <property type="entry name" value="ECTONUCLEOSIDE TRIPHOSPHATE DIPHOSPHOHYDROLASE 8"/>
    <property type="match status" value="1"/>
</dbReference>
<evidence type="ECO:0000256" key="1">
    <source>
        <dbReference type="ARBA" id="ARBA00009283"/>
    </source>
</evidence>
<feature type="transmembrane region" description="Helical" evidence="6">
    <location>
        <begin position="162"/>
        <end position="182"/>
    </location>
</feature>
<dbReference type="Gene3D" id="3.30.420.150">
    <property type="entry name" value="Exopolyphosphatase. Domain 2"/>
    <property type="match status" value="1"/>
</dbReference>
<feature type="transmembrane region" description="Helical" evidence="6">
    <location>
        <begin position="112"/>
        <end position="130"/>
    </location>
</feature>
<protein>
    <submittedName>
        <fullName evidence="7">Ectonucleoside triphosphate diphosphohydrolase 8</fullName>
    </submittedName>
</protein>
<evidence type="ECO:0000313" key="8">
    <source>
        <dbReference type="Proteomes" id="UP000197619"/>
    </source>
</evidence>
<accession>A0A218ULW7</accession>
<dbReference type="STRING" id="299123.ENSLSDP00000020972"/>
<dbReference type="Gene3D" id="3.30.420.40">
    <property type="match status" value="1"/>
</dbReference>
<evidence type="ECO:0000256" key="5">
    <source>
        <dbReference type="RuleBase" id="RU003833"/>
    </source>
</evidence>
<name>A0A218ULW7_9PASE</name>
<evidence type="ECO:0000256" key="2">
    <source>
        <dbReference type="ARBA" id="ARBA00022801"/>
    </source>
</evidence>
<reference evidence="7 8" key="1">
    <citation type="submission" date="2017-05" db="EMBL/GenBank/DDBJ databases">
        <title>Genome of assembly of the Bengalese finch, Lonchura striata domestica.</title>
        <authorList>
            <person name="Colquitt B.M."/>
            <person name="Brainard M.S."/>
        </authorList>
    </citation>
    <scope>NUCLEOTIDE SEQUENCE [LARGE SCALE GENOMIC DNA]</scope>
    <source>
        <strain evidence="7">White83orange57</strain>
    </source>
</reference>
<evidence type="ECO:0000313" key="7">
    <source>
        <dbReference type="EMBL" id="OWK54656.1"/>
    </source>
</evidence>
<dbReference type="FunFam" id="3.30.420.40:FF:000068">
    <property type="entry name" value="Ectonucleoside triphosphate diphosphohydrolase 1"/>
    <property type="match status" value="1"/>
</dbReference>
<feature type="transmembrane region" description="Helical" evidence="6">
    <location>
        <begin position="84"/>
        <end position="106"/>
    </location>
</feature>
<feature type="active site" description="Proton acceptor" evidence="3">
    <location>
        <position position="318"/>
    </location>
</feature>
<evidence type="ECO:0000256" key="3">
    <source>
        <dbReference type="PIRSR" id="PIRSR600407-1"/>
    </source>
</evidence>
<dbReference type="Proteomes" id="UP000197619">
    <property type="component" value="Unassembled WGS sequence"/>
</dbReference>
<feature type="transmembrane region" description="Helical" evidence="6">
    <location>
        <begin position="12"/>
        <end position="35"/>
    </location>
</feature>
<organism evidence="7 8">
    <name type="scientific">Lonchura striata</name>
    <name type="common">white-rumped munia</name>
    <dbReference type="NCBI Taxonomy" id="40157"/>
    <lineage>
        <taxon>Eukaryota</taxon>
        <taxon>Metazoa</taxon>
        <taxon>Chordata</taxon>
        <taxon>Craniata</taxon>
        <taxon>Vertebrata</taxon>
        <taxon>Euteleostomi</taxon>
        <taxon>Archelosauria</taxon>
        <taxon>Archosauria</taxon>
        <taxon>Dinosauria</taxon>
        <taxon>Saurischia</taxon>
        <taxon>Theropoda</taxon>
        <taxon>Coelurosauria</taxon>
        <taxon>Aves</taxon>
        <taxon>Neognathae</taxon>
        <taxon>Neoaves</taxon>
        <taxon>Telluraves</taxon>
        <taxon>Australaves</taxon>
        <taxon>Passeriformes</taxon>
        <taxon>Passeroidea</taxon>
        <taxon>Estrildidae</taxon>
        <taxon>Estrildinae</taxon>
        <taxon>Lonchura</taxon>
    </lineage>
</organism>
<dbReference type="GO" id="GO:0005524">
    <property type="term" value="F:ATP binding"/>
    <property type="evidence" value="ECO:0007669"/>
    <property type="project" value="UniProtKB-KW"/>
</dbReference>
<dbReference type="GO" id="GO:0004382">
    <property type="term" value="F:GDP phosphatase activity"/>
    <property type="evidence" value="ECO:0007669"/>
    <property type="project" value="TreeGrafter"/>
</dbReference>
<dbReference type="EMBL" id="MUZQ01000231">
    <property type="protein sequence ID" value="OWK54656.1"/>
    <property type="molecule type" value="Genomic_DNA"/>
</dbReference>
<dbReference type="AlphaFoldDB" id="A0A218ULW7"/>
<comment type="caution">
    <text evidence="7">The sequence shown here is derived from an EMBL/GenBank/DDBJ whole genome shotgun (WGS) entry which is preliminary data.</text>
</comment>
<dbReference type="PROSITE" id="PS01238">
    <property type="entry name" value="GDA1_CD39_NTPASE"/>
    <property type="match status" value="1"/>
</dbReference>
<comment type="similarity">
    <text evidence="1 5">Belongs to the GDA1/CD39 NTPase family.</text>
</comment>
<keyword evidence="6" id="KW-0472">Membrane</keyword>
<keyword evidence="8" id="KW-1185">Reference proteome</keyword>
<keyword evidence="4" id="KW-0547">Nucleotide-binding</keyword>